<comment type="similarity">
    <text evidence="2 7">Belongs to the Casparian strip membrane proteins (CASP) family.</text>
</comment>
<keyword evidence="8" id="KW-0732">Signal</keyword>
<dbReference type="Proteomes" id="UP000015453">
    <property type="component" value="Unassembled WGS sequence"/>
</dbReference>
<dbReference type="EMBL" id="AUSU01000259">
    <property type="protein sequence ID" value="EPS73896.1"/>
    <property type="molecule type" value="Genomic_DNA"/>
</dbReference>
<feature type="signal peptide" evidence="8">
    <location>
        <begin position="1"/>
        <end position="17"/>
    </location>
</feature>
<dbReference type="GO" id="GO:0005886">
    <property type="term" value="C:plasma membrane"/>
    <property type="evidence" value="ECO:0007669"/>
    <property type="project" value="UniProtKB-SubCell"/>
</dbReference>
<accession>S8D932</accession>
<keyword evidence="6 7" id="KW-0472">Membrane</keyword>
<dbReference type="NCBIfam" id="TIGR01569">
    <property type="entry name" value="A_tha_TIGR01569"/>
    <property type="match status" value="1"/>
</dbReference>
<reference evidence="10 11" key="1">
    <citation type="journal article" date="2013" name="BMC Genomics">
        <title>The miniature genome of a carnivorous plant Genlisea aurea contains a low number of genes and short non-coding sequences.</title>
        <authorList>
            <person name="Leushkin E.V."/>
            <person name="Sutormin R.A."/>
            <person name="Nabieva E.R."/>
            <person name="Penin A.A."/>
            <person name="Kondrashov A.S."/>
            <person name="Logacheva M.D."/>
        </authorList>
    </citation>
    <scope>NUCLEOTIDE SEQUENCE [LARGE SCALE GENOMIC DNA]</scope>
</reference>
<comment type="subunit">
    <text evidence="7">Homodimer and heterodimers.</text>
</comment>
<evidence type="ECO:0000256" key="6">
    <source>
        <dbReference type="ARBA" id="ARBA00023136"/>
    </source>
</evidence>
<evidence type="ECO:0000256" key="8">
    <source>
        <dbReference type="SAM" id="SignalP"/>
    </source>
</evidence>
<feature type="domain" description="Casparian strip membrane protein" evidence="9">
    <location>
        <begin position="1"/>
        <end position="133"/>
    </location>
</feature>
<dbReference type="OrthoDB" id="689315at2759"/>
<dbReference type="InterPro" id="IPR006459">
    <property type="entry name" value="CASP/CASPL"/>
</dbReference>
<name>S8D932_9LAMI</name>
<feature type="transmembrane region" description="Helical" evidence="7">
    <location>
        <begin position="44"/>
        <end position="63"/>
    </location>
</feature>
<feature type="transmembrane region" description="Helical" evidence="7">
    <location>
        <begin position="75"/>
        <end position="103"/>
    </location>
</feature>
<sequence length="163" mass="18119">LRFVSIILLLLTALLVGLDRQTKTLLHIFTRTADYKSLDALYDVVWIDTAGAAYCLLQLVRICKLPSNLNAAWGIYFFDLIAAYVIFAGNVAALQASILALTGESSFQWMKQCDTYKRFCVEIGVALFFGISAGISMAVTSSISGYHLFRLYSPTKFLSLKPR</sequence>
<feature type="chain" id="PRO_5004562430" description="CASP-like protein" evidence="8">
    <location>
        <begin position="18"/>
        <end position="163"/>
    </location>
</feature>
<keyword evidence="4 7" id="KW-0812">Transmembrane</keyword>
<evidence type="ECO:0000256" key="2">
    <source>
        <dbReference type="ARBA" id="ARBA00007651"/>
    </source>
</evidence>
<keyword evidence="5 7" id="KW-1133">Transmembrane helix</keyword>
<keyword evidence="11" id="KW-1185">Reference proteome</keyword>
<evidence type="ECO:0000313" key="11">
    <source>
        <dbReference type="Proteomes" id="UP000015453"/>
    </source>
</evidence>
<evidence type="ECO:0000256" key="3">
    <source>
        <dbReference type="ARBA" id="ARBA00022475"/>
    </source>
</evidence>
<organism evidence="10 11">
    <name type="scientific">Genlisea aurea</name>
    <dbReference type="NCBI Taxonomy" id="192259"/>
    <lineage>
        <taxon>Eukaryota</taxon>
        <taxon>Viridiplantae</taxon>
        <taxon>Streptophyta</taxon>
        <taxon>Embryophyta</taxon>
        <taxon>Tracheophyta</taxon>
        <taxon>Spermatophyta</taxon>
        <taxon>Magnoliopsida</taxon>
        <taxon>eudicotyledons</taxon>
        <taxon>Gunneridae</taxon>
        <taxon>Pentapetalae</taxon>
        <taxon>asterids</taxon>
        <taxon>lamiids</taxon>
        <taxon>Lamiales</taxon>
        <taxon>Lentibulariaceae</taxon>
        <taxon>Genlisea</taxon>
    </lineage>
</organism>
<dbReference type="Pfam" id="PF04535">
    <property type="entry name" value="CASP_dom"/>
    <property type="match status" value="1"/>
</dbReference>
<evidence type="ECO:0000256" key="4">
    <source>
        <dbReference type="ARBA" id="ARBA00022692"/>
    </source>
</evidence>
<comment type="caution">
    <text evidence="10">The sequence shown here is derived from an EMBL/GenBank/DDBJ whole genome shotgun (WGS) entry which is preliminary data.</text>
</comment>
<gene>
    <name evidence="10" type="ORF">M569_00863</name>
</gene>
<evidence type="ECO:0000259" key="9">
    <source>
        <dbReference type="Pfam" id="PF04535"/>
    </source>
</evidence>
<feature type="non-terminal residue" evidence="10">
    <location>
        <position position="1"/>
    </location>
</feature>
<dbReference type="AlphaFoldDB" id="S8D932"/>
<evidence type="ECO:0000313" key="10">
    <source>
        <dbReference type="EMBL" id="EPS73896.1"/>
    </source>
</evidence>
<evidence type="ECO:0000256" key="7">
    <source>
        <dbReference type="RuleBase" id="RU361233"/>
    </source>
</evidence>
<comment type="subcellular location">
    <subcellularLocation>
        <location evidence="1 7">Cell membrane</location>
        <topology evidence="1 7">Multi-pass membrane protein</topology>
    </subcellularLocation>
</comment>
<evidence type="ECO:0000256" key="1">
    <source>
        <dbReference type="ARBA" id="ARBA00004651"/>
    </source>
</evidence>
<keyword evidence="3 7" id="KW-1003">Cell membrane</keyword>
<protein>
    <recommendedName>
        <fullName evidence="7">CASP-like protein</fullName>
    </recommendedName>
</protein>
<feature type="transmembrane region" description="Helical" evidence="7">
    <location>
        <begin position="123"/>
        <end position="149"/>
    </location>
</feature>
<feature type="non-terminal residue" evidence="10">
    <location>
        <position position="163"/>
    </location>
</feature>
<evidence type="ECO:0000256" key="5">
    <source>
        <dbReference type="ARBA" id="ARBA00022989"/>
    </source>
</evidence>
<proteinExistence type="inferred from homology"/>
<comment type="caution">
    <text evidence="7">Lacks conserved residue(s) required for the propagation of feature annotation.</text>
</comment>
<dbReference type="InterPro" id="IPR006702">
    <property type="entry name" value="CASP_dom"/>
</dbReference>